<accession>A0A948W5U6</accession>
<dbReference type="Pfam" id="PF07690">
    <property type="entry name" value="MFS_1"/>
    <property type="match status" value="1"/>
</dbReference>
<dbReference type="EMBL" id="JAHJDP010000020">
    <property type="protein sequence ID" value="MBU2689936.1"/>
    <property type="molecule type" value="Genomic_DNA"/>
</dbReference>
<feature type="transmembrane region" description="Helical" evidence="1">
    <location>
        <begin position="295"/>
        <end position="314"/>
    </location>
</feature>
<comment type="caution">
    <text evidence="2">The sequence shown here is derived from an EMBL/GenBank/DDBJ whole genome shotgun (WGS) entry which is preliminary data.</text>
</comment>
<feature type="transmembrane region" description="Helical" evidence="1">
    <location>
        <begin position="15"/>
        <end position="36"/>
    </location>
</feature>
<feature type="transmembrane region" description="Helical" evidence="1">
    <location>
        <begin position="254"/>
        <end position="274"/>
    </location>
</feature>
<dbReference type="SUPFAM" id="SSF103473">
    <property type="entry name" value="MFS general substrate transporter"/>
    <property type="match status" value="1"/>
</dbReference>
<dbReference type="AlphaFoldDB" id="A0A948W5U6"/>
<keyword evidence="1" id="KW-0812">Transmembrane</keyword>
<reference evidence="2" key="1">
    <citation type="submission" date="2021-05" db="EMBL/GenBank/DDBJ databases">
        <title>Energy efficiency and biological interactions define the core microbiome of deep oligotrophic groundwater.</title>
        <authorList>
            <person name="Mehrshad M."/>
            <person name="Lopez-Fernandez M."/>
            <person name="Bell E."/>
            <person name="Bernier-Latmani R."/>
            <person name="Bertilsson S."/>
            <person name="Dopson M."/>
        </authorList>
    </citation>
    <scope>NUCLEOTIDE SEQUENCE</scope>
    <source>
        <strain evidence="2">Modern_marine.mb.64</strain>
    </source>
</reference>
<feature type="transmembrane region" description="Helical" evidence="1">
    <location>
        <begin position="320"/>
        <end position="339"/>
    </location>
</feature>
<proteinExistence type="predicted"/>
<evidence type="ECO:0000313" key="3">
    <source>
        <dbReference type="Proteomes" id="UP000777784"/>
    </source>
</evidence>
<dbReference type="Gene3D" id="1.20.1250.20">
    <property type="entry name" value="MFS general substrate transporter like domains"/>
    <property type="match status" value="1"/>
</dbReference>
<gene>
    <name evidence="2" type="ORF">KJ970_03345</name>
</gene>
<feature type="transmembrane region" description="Helical" evidence="1">
    <location>
        <begin position="131"/>
        <end position="148"/>
    </location>
</feature>
<feature type="transmembrane region" description="Helical" evidence="1">
    <location>
        <begin position="69"/>
        <end position="90"/>
    </location>
</feature>
<feature type="transmembrane region" description="Helical" evidence="1">
    <location>
        <begin position="231"/>
        <end position="248"/>
    </location>
</feature>
<protein>
    <submittedName>
        <fullName evidence="2">MFS transporter</fullName>
    </submittedName>
</protein>
<dbReference type="InterPro" id="IPR036259">
    <property type="entry name" value="MFS_trans_sf"/>
</dbReference>
<dbReference type="GO" id="GO:0022857">
    <property type="term" value="F:transmembrane transporter activity"/>
    <property type="evidence" value="ECO:0007669"/>
    <property type="project" value="InterPro"/>
</dbReference>
<organism evidence="2 3">
    <name type="scientific">Eiseniibacteriota bacterium</name>
    <dbReference type="NCBI Taxonomy" id="2212470"/>
    <lineage>
        <taxon>Bacteria</taxon>
        <taxon>Candidatus Eiseniibacteriota</taxon>
    </lineage>
</organism>
<keyword evidence="1" id="KW-0472">Membrane</keyword>
<evidence type="ECO:0000256" key="1">
    <source>
        <dbReference type="SAM" id="Phobius"/>
    </source>
</evidence>
<feature type="transmembrane region" description="Helical" evidence="1">
    <location>
        <begin position="205"/>
        <end position="224"/>
    </location>
</feature>
<sequence>MSFASLYFKSQGLPIFKIIIVWAISPAVAMLVVSLVRSYSIRTFLCIGILLYAMKALTLFFYFKYSYLLYGMLAGLVLGIFWVALNYIFFSRSPSANHAKNSSVYFIIPSLLGIILPPVGALIIGYTNFKVLFALVVLLSPISLGYVLKKIPAQIAVFNFRDSHRRFKGLKLITGFEGALHFFQSVFIPVYILLFLTSEFEVGGFHSYTAFIGFIVTVILAKYSDKQQKRLVVIAPLLIAMGVVILLLGAIHQVWWWLMLIGVYSFLDNITLPIRFAIPMDFKGKDIGFWAMSEFYGNFGRTVLLALSAVFFYFNAYWLAFIIFALIALFYPSVINYQIKRNLHKPLLTS</sequence>
<feature type="transmembrane region" description="Helical" evidence="1">
    <location>
        <begin position="43"/>
        <end position="63"/>
    </location>
</feature>
<dbReference type="Proteomes" id="UP000777784">
    <property type="component" value="Unassembled WGS sequence"/>
</dbReference>
<evidence type="ECO:0000313" key="2">
    <source>
        <dbReference type="EMBL" id="MBU2689936.1"/>
    </source>
</evidence>
<name>A0A948W5U6_UNCEI</name>
<feature type="transmembrane region" description="Helical" evidence="1">
    <location>
        <begin position="102"/>
        <end position="125"/>
    </location>
</feature>
<feature type="transmembrane region" description="Helical" evidence="1">
    <location>
        <begin position="169"/>
        <end position="193"/>
    </location>
</feature>
<dbReference type="InterPro" id="IPR011701">
    <property type="entry name" value="MFS"/>
</dbReference>
<keyword evidence="1" id="KW-1133">Transmembrane helix</keyword>